<evidence type="ECO:0000256" key="5">
    <source>
        <dbReference type="ARBA" id="ARBA00022801"/>
    </source>
</evidence>
<name>A0A949JV24_9FIRM</name>
<feature type="domain" description="Penicillin-binding protein transpeptidase" evidence="8">
    <location>
        <begin position="85"/>
        <end position="303"/>
    </location>
</feature>
<reference evidence="9" key="1">
    <citation type="submission" date="2021-06" db="EMBL/GenBank/DDBJ databases">
        <title>Description of novel taxa of the family Lachnospiraceae.</title>
        <authorList>
            <person name="Chaplin A.V."/>
            <person name="Sokolova S.R."/>
            <person name="Pikina A.P."/>
            <person name="Korzhanova M."/>
            <person name="Belova V."/>
            <person name="Korostin D."/>
            <person name="Efimov B.A."/>
        </authorList>
    </citation>
    <scope>NUCLEOTIDE SEQUENCE</scope>
    <source>
        <strain evidence="9">ASD5720</strain>
    </source>
</reference>
<dbReference type="GO" id="GO:0071555">
    <property type="term" value="P:cell wall organization"/>
    <property type="evidence" value="ECO:0007669"/>
    <property type="project" value="TreeGrafter"/>
</dbReference>
<dbReference type="GO" id="GO:0046677">
    <property type="term" value="P:response to antibiotic"/>
    <property type="evidence" value="ECO:0007669"/>
    <property type="project" value="UniProtKB-KW"/>
</dbReference>
<feature type="compositionally biased region" description="Polar residues" evidence="7">
    <location>
        <begin position="42"/>
        <end position="53"/>
    </location>
</feature>
<evidence type="ECO:0000313" key="10">
    <source>
        <dbReference type="Proteomes" id="UP000712157"/>
    </source>
</evidence>
<dbReference type="Proteomes" id="UP000712157">
    <property type="component" value="Unassembled WGS sequence"/>
</dbReference>
<sequence length="305" mass="34028">MEKDKGILSIDGEAAKAEDEKQPDPIDGGKSDQADKGKVNPAHTSENGESVSESPVIIKEDYSRYFDGINGCAVFYNSRANTFHIYQEEMASVRVSPCSTFKVISTLIGLEEGLVDSEESRMGYDGTIYENTTWNQDLNLKEAFQKSCVWYYRKLLDQVGEEKVKKWVDALDYGNCDISQWKGDGSVNGGAEELNGFWLESSLEISAREQTEVLARIFDGNTEFQEKYVSMLRDMMKTEDEDTCGIEIYGKTGTGQNGNHADAWYVGMTVDGEETNYFAVRLAAAKESRITGADAKNIALRIIHK</sequence>
<dbReference type="Pfam" id="PF00905">
    <property type="entry name" value="Transpeptidase"/>
    <property type="match status" value="1"/>
</dbReference>
<organism evidence="9 10">
    <name type="scientific">Diplocloster agilis</name>
    <dbReference type="NCBI Taxonomy" id="2850323"/>
    <lineage>
        <taxon>Bacteria</taxon>
        <taxon>Bacillati</taxon>
        <taxon>Bacillota</taxon>
        <taxon>Clostridia</taxon>
        <taxon>Lachnospirales</taxon>
        <taxon>Lachnospiraceae</taxon>
        <taxon>Diplocloster</taxon>
    </lineage>
</organism>
<dbReference type="EC" id="3.5.2.6" evidence="3"/>
<evidence type="ECO:0000256" key="6">
    <source>
        <dbReference type="ARBA" id="ARBA00023251"/>
    </source>
</evidence>
<dbReference type="PANTHER" id="PTHR30627">
    <property type="entry name" value="PEPTIDOGLYCAN D,D-TRANSPEPTIDASE"/>
    <property type="match status" value="1"/>
</dbReference>
<dbReference type="RefSeq" id="WP_238720697.1">
    <property type="nucleotide sequence ID" value="NZ_JAHQCW010000004.1"/>
</dbReference>
<dbReference type="AlphaFoldDB" id="A0A949JV24"/>
<keyword evidence="4" id="KW-0732">Signal</keyword>
<dbReference type="PANTHER" id="PTHR30627:SF6">
    <property type="entry name" value="BETA-LACTAMASE YBXI-RELATED"/>
    <property type="match status" value="1"/>
</dbReference>
<dbReference type="Gene3D" id="3.40.710.10">
    <property type="entry name" value="DD-peptidase/beta-lactamase superfamily"/>
    <property type="match status" value="1"/>
</dbReference>
<dbReference type="InterPro" id="IPR012338">
    <property type="entry name" value="Beta-lactam/transpept-like"/>
</dbReference>
<gene>
    <name evidence="9" type="ORF">KTH89_03900</name>
</gene>
<dbReference type="SUPFAM" id="SSF56601">
    <property type="entry name" value="beta-lactamase/transpeptidase-like"/>
    <property type="match status" value="1"/>
</dbReference>
<evidence type="ECO:0000256" key="3">
    <source>
        <dbReference type="ARBA" id="ARBA00012865"/>
    </source>
</evidence>
<comment type="caution">
    <text evidence="9">The sequence shown here is derived from an EMBL/GenBank/DDBJ whole genome shotgun (WGS) entry which is preliminary data.</text>
</comment>
<keyword evidence="10" id="KW-1185">Reference proteome</keyword>
<feature type="compositionally biased region" description="Basic and acidic residues" evidence="7">
    <location>
        <begin position="13"/>
        <end position="38"/>
    </location>
</feature>
<dbReference type="GO" id="GO:0008658">
    <property type="term" value="F:penicillin binding"/>
    <property type="evidence" value="ECO:0007669"/>
    <property type="project" value="InterPro"/>
</dbReference>
<dbReference type="GO" id="GO:0005886">
    <property type="term" value="C:plasma membrane"/>
    <property type="evidence" value="ECO:0007669"/>
    <property type="project" value="TreeGrafter"/>
</dbReference>
<dbReference type="EMBL" id="JAHQCW010000004">
    <property type="protein sequence ID" value="MBU9735668.1"/>
    <property type="molecule type" value="Genomic_DNA"/>
</dbReference>
<feature type="region of interest" description="Disordered" evidence="7">
    <location>
        <begin position="1"/>
        <end position="53"/>
    </location>
</feature>
<proteinExistence type="inferred from homology"/>
<dbReference type="InterPro" id="IPR001460">
    <property type="entry name" value="PCN-bd_Tpept"/>
</dbReference>
<evidence type="ECO:0000256" key="1">
    <source>
        <dbReference type="ARBA" id="ARBA00001526"/>
    </source>
</evidence>
<accession>A0A949JV24</accession>
<dbReference type="GO" id="GO:0008800">
    <property type="term" value="F:beta-lactamase activity"/>
    <property type="evidence" value="ECO:0007669"/>
    <property type="project" value="UniProtKB-EC"/>
</dbReference>
<protein>
    <recommendedName>
        <fullName evidence="3">beta-lactamase</fullName>
        <ecNumber evidence="3">3.5.2.6</ecNumber>
    </recommendedName>
</protein>
<evidence type="ECO:0000256" key="2">
    <source>
        <dbReference type="ARBA" id="ARBA00007898"/>
    </source>
</evidence>
<evidence type="ECO:0000256" key="7">
    <source>
        <dbReference type="SAM" id="MobiDB-lite"/>
    </source>
</evidence>
<evidence type="ECO:0000313" key="9">
    <source>
        <dbReference type="EMBL" id="MBU9735668.1"/>
    </source>
</evidence>
<comment type="catalytic activity">
    <reaction evidence="1">
        <text>a beta-lactam + H2O = a substituted beta-amino acid</text>
        <dbReference type="Rhea" id="RHEA:20401"/>
        <dbReference type="ChEBI" id="CHEBI:15377"/>
        <dbReference type="ChEBI" id="CHEBI:35627"/>
        <dbReference type="ChEBI" id="CHEBI:140347"/>
        <dbReference type="EC" id="3.5.2.6"/>
    </reaction>
</comment>
<evidence type="ECO:0000259" key="8">
    <source>
        <dbReference type="Pfam" id="PF00905"/>
    </source>
</evidence>
<comment type="similarity">
    <text evidence="2">Belongs to the class-D beta-lactamase family.</text>
</comment>
<keyword evidence="6" id="KW-0046">Antibiotic resistance</keyword>
<keyword evidence="5" id="KW-0378">Hydrolase</keyword>
<dbReference type="InterPro" id="IPR050515">
    <property type="entry name" value="Beta-lactam/transpept"/>
</dbReference>
<evidence type="ECO:0000256" key="4">
    <source>
        <dbReference type="ARBA" id="ARBA00022729"/>
    </source>
</evidence>